<dbReference type="OrthoDB" id="3831145at2"/>
<feature type="transmembrane region" description="Helical" evidence="1">
    <location>
        <begin position="118"/>
        <end position="138"/>
    </location>
</feature>
<protein>
    <submittedName>
        <fullName evidence="2">Uncharacterized protein</fullName>
    </submittedName>
</protein>
<dbReference type="Proteomes" id="UP000279859">
    <property type="component" value="Unassembled WGS sequence"/>
</dbReference>
<organism evidence="2 3">
    <name type="scientific">Cryobacterium tepidiphilum</name>
    <dbReference type="NCBI Taxonomy" id="2486026"/>
    <lineage>
        <taxon>Bacteria</taxon>
        <taxon>Bacillati</taxon>
        <taxon>Actinomycetota</taxon>
        <taxon>Actinomycetes</taxon>
        <taxon>Micrococcales</taxon>
        <taxon>Microbacteriaceae</taxon>
        <taxon>Cryobacterium</taxon>
    </lineage>
</organism>
<reference evidence="2 3" key="1">
    <citation type="submission" date="2018-11" db="EMBL/GenBank/DDBJ databases">
        <title>Cryobacterium sp. nov., isolated from rhizosphere soil of lettuce.</title>
        <authorList>
            <person name="Wang Y."/>
        </authorList>
    </citation>
    <scope>NUCLEOTIDE SEQUENCE [LARGE SCALE GENOMIC DNA]</scope>
    <source>
        <strain evidence="2 3">NEAU-85</strain>
    </source>
</reference>
<feature type="transmembrane region" description="Helical" evidence="1">
    <location>
        <begin position="82"/>
        <end position="112"/>
    </location>
</feature>
<keyword evidence="1" id="KW-0812">Transmembrane</keyword>
<keyword evidence="1" id="KW-1133">Transmembrane helix</keyword>
<feature type="transmembrane region" description="Helical" evidence="1">
    <location>
        <begin position="145"/>
        <end position="164"/>
    </location>
</feature>
<gene>
    <name evidence="2" type="ORF">EEJ31_10475</name>
</gene>
<accession>A0A3M8L191</accession>
<dbReference type="RefSeq" id="WP_123046252.1">
    <property type="nucleotide sequence ID" value="NZ_RDSR01000017.1"/>
</dbReference>
<comment type="caution">
    <text evidence="2">The sequence shown here is derived from an EMBL/GenBank/DDBJ whole genome shotgun (WGS) entry which is preliminary data.</text>
</comment>
<feature type="transmembrane region" description="Helical" evidence="1">
    <location>
        <begin position="39"/>
        <end position="61"/>
    </location>
</feature>
<name>A0A3M8L191_9MICO</name>
<proteinExistence type="predicted"/>
<evidence type="ECO:0000313" key="2">
    <source>
        <dbReference type="EMBL" id="RNE59317.1"/>
    </source>
</evidence>
<evidence type="ECO:0000256" key="1">
    <source>
        <dbReference type="SAM" id="Phobius"/>
    </source>
</evidence>
<dbReference type="AlphaFoldDB" id="A0A3M8L191"/>
<sequence>MSTPHYDSGSSLPPYQANASGLGYTGTRPAPPTQVTTAFWLYIAAAALSIVSMIISLATLGPRREEAQRQLESSGQPVSGSTLDAIMTAAVIFSVVFVIFWVAVYVLFAFFMKRGANWARWILTVLSVLSLFSILSSYGVGALQALAAVVAAVLMWLAPARAYFQAVKESKQHA</sequence>
<dbReference type="EMBL" id="RDSR01000017">
    <property type="protein sequence ID" value="RNE59317.1"/>
    <property type="molecule type" value="Genomic_DNA"/>
</dbReference>
<keyword evidence="3" id="KW-1185">Reference proteome</keyword>
<keyword evidence="1" id="KW-0472">Membrane</keyword>
<evidence type="ECO:0000313" key="3">
    <source>
        <dbReference type="Proteomes" id="UP000279859"/>
    </source>
</evidence>